<dbReference type="GO" id="GO:0005829">
    <property type="term" value="C:cytosol"/>
    <property type="evidence" value="ECO:0007669"/>
    <property type="project" value="TreeGrafter"/>
</dbReference>
<dbReference type="GO" id="GO:0016301">
    <property type="term" value="F:kinase activity"/>
    <property type="evidence" value="ECO:0007669"/>
    <property type="project" value="UniProtKB-KW"/>
</dbReference>
<keyword evidence="7" id="KW-1185">Reference proteome</keyword>
<evidence type="ECO:0000256" key="2">
    <source>
        <dbReference type="ARBA" id="ARBA00023125"/>
    </source>
</evidence>
<dbReference type="PANTHER" id="PTHR24567:SF26">
    <property type="entry name" value="REGULATORY PROTEIN YEIL"/>
    <property type="match status" value="1"/>
</dbReference>
<reference evidence="6 7" key="1">
    <citation type="submission" date="2016-10" db="EMBL/GenBank/DDBJ databases">
        <authorList>
            <person name="de Groot N.N."/>
        </authorList>
    </citation>
    <scope>NUCLEOTIDE SEQUENCE [LARGE SCALE GENOMIC DNA]</scope>
    <source>
        <strain evidence="6 7">DSM 26915</strain>
    </source>
</reference>
<dbReference type="Pfam" id="PF13545">
    <property type="entry name" value="HTH_Crp_2"/>
    <property type="match status" value="1"/>
</dbReference>
<dbReference type="GO" id="GO:0003677">
    <property type="term" value="F:DNA binding"/>
    <property type="evidence" value="ECO:0007669"/>
    <property type="project" value="UniProtKB-KW"/>
</dbReference>
<dbReference type="PROSITE" id="PS51063">
    <property type="entry name" value="HTH_CRP_2"/>
    <property type="match status" value="1"/>
</dbReference>
<feature type="domain" description="HTH crp-type" evidence="5">
    <location>
        <begin position="148"/>
        <end position="220"/>
    </location>
</feature>
<evidence type="ECO:0000259" key="5">
    <source>
        <dbReference type="PROSITE" id="PS51063"/>
    </source>
</evidence>
<organism evidence="6 7">
    <name type="scientific">Thalassococcus halodurans</name>
    <dbReference type="NCBI Taxonomy" id="373675"/>
    <lineage>
        <taxon>Bacteria</taxon>
        <taxon>Pseudomonadati</taxon>
        <taxon>Pseudomonadota</taxon>
        <taxon>Alphaproteobacteria</taxon>
        <taxon>Rhodobacterales</taxon>
        <taxon>Roseobacteraceae</taxon>
        <taxon>Thalassococcus</taxon>
    </lineage>
</organism>
<dbReference type="SMART" id="SM00100">
    <property type="entry name" value="cNMP"/>
    <property type="match status" value="1"/>
</dbReference>
<sequence>MITVDDLKSANVPLFAELSADDLNGMTLDIQEKSFAPWEILFNQQDTSNDVYILLEGKLLALYWTEAGREIIFTRFSEGDLFGEMAALDGGERSLAIVARSDVRVLVMPQATFLELFNKVPAIRTFVVNSLVARVRHLTAKNLELTTFSVGQRVASFLISMALERDVLEKGGVINDAPTHAEIAASIGANREMVSRAVTQLVKKKAIRSARQRIELVDPDILSDVL</sequence>
<feature type="domain" description="Cyclic nucleotide-binding" evidence="4">
    <location>
        <begin position="14"/>
        <end position="134"/>
    </location>
</feature>
<dbReference type="InterPro" id="IPR000595">
    <property type="entry name" value="cNMP-bd_dom"/>
</dbReference>
<dbReference type="Gene3D" id="1.10.10.10">
    <property type="entry name" value="Winged helix-like DNA-binding domain superfamily/Winged helix DNA-binding domain"/>
    <property type="match status" value="1"/>
</dbReference>
<dbReference type="PROSITE" id="PS50042">
    <property type="entry name" value="CNMP_BINDING_3"/>
    <property type="match status" value="1"/>
</dbReference>
<dbReference type="CDD" id="cd00038">
    <property type="entry name" value="CAP_ED"/>
    <property type="match status" value="1"/>
</dbReference>
<dbReference type="InterPro" id="IPR050397">
    <property type="entry name" value="Env_Response_Regulators"/>
</dbReference>
<dbReference type="InterPro" id="IPR018490">
    <property type="entry name" value="cNMP-bd_dom_sf"/>
</dbReference>
<name>A0A1H6A5Q0_9RHOB</name>
<keyword evidence="6" id="KW-0418">Kinase</keyword>
<proteinExistence type="predicted"/>
<dbReference type="InterPro" id="IPR036390">
    <property type="entry name" value="WH_DNA-bd_sf"/>
</dbReference>
<dbReference type="SUPFAM" id="SSF46785">
    <property type="entry name" value="Winged helix' DNA-binding domain"/>
    <property type="match status" value="1"/>
</dbReference>
<dbReference type="Gene3D" id="2.60.120.10">
    <property type="entry name" value="Jelly Rolls"/>
    <property type="match status" value="1"/>
</dbReference>
<evidence type="ECO:0000259" key="4">
    <source>
        <dbReference type="PROSITE" id="PS50042"/>
    </source>
</evidence>
<dbReference type="InterPro" id="IPR036388">
    <property type="entry name" value="WH-like_DNA-bd_sf"/>
</dbReference>
<evidence type="ECO:0000256" key="1">
    <source>
        <dbReference type="ARBA" id="ARBA00023015"/>
    </source>
</evidence>
<accession>A0A1H6A5Q0</accession>
<keyword evidence="1" id="KW-0805">Transcription regulation</keyword>
<dbReference type="Pfam" id="PF00027">
    <property type="entry name" value="cNMP_binding"/>
    <property type="match status" value="1"/>
</dbReference>
<dbReference type="OrthoDB" id="9808528at2"/>
<gene>
    <name evidence="6" type="ORF">SAMN04488045_2835</name>
</gene>
<dbReference type="PANTHER" id="PTHR24567">
    <property type="entry name" value="CRP FAMILY TRANSCRIPTIONAL REGULATORY PROTEIN"/>
    <property type="match status" value="1"/>
</dbReference>
<evidence type="ECO:0000256" key="3">
    <source>
        <dbReference type="ARBA" id="ARBA00023163"/>
    </source>
</evidence>
<dbReference type="AlphaFoldDB" id="A0A1H6A5Q0"/>
<evidence type="ECO:0000313" key="6">
    <source>
        <dbReference type="EMBL" id="SEG43504.1"/>
    </source>
</evidence>
<dbReference type="EMBL" id="FNUZ01000004">
    <property type="protein sequence ID" value="SEG43504.1"/>
    <property type="molecule type" value="Genomic_DNA"/>
</dbReference>
<dbReference type="RefSeq" id="WP_103911147.1">
    <property type="nucleotide sequence ID" value="NZ_FNUZ01000004.1"/>
</dbReference>
<dbReference type="InterPro" id="IPR012318">
    <property type="entry name" value="HTH_CRP"/>
</dbReference>
<keyword evidence="6" id="KW-0808">Transferase</keyword>
<keyword evidence="2" id="KW-0238">DNA-binding</keyword>
<dbReference type="GO" id="GO:0003700">
    <property type="term" value="F:DNA-binding transcription factor activity"/>
    <property type="evidence" value="ECO:0007669"/>
    <property type="project" value="TreeGrafter"/>
</dbReference>
<dbReference type="InterPro" id="IPR014710">
    <property type="entry name" value="RmlC-like_jellyroll"/>
</dbReference>
<dbReference type="Proteomes" id="UP000236752">
    <property type="component" value="Unassembled WGS sequence"/>
</dbReference>
<keyword evidence="3" id="KW-0804">Transcription</keyword>
<dbReference type="SUPFAM" id="SSF51206">
    <property type="entry name" value="cAMP-binding domain-like"/>
    <property type="match status" value="1"/>
</dbReference>
<evidence type="ECO:0000313" key="7">
    <source>
        <dbReference type="Proteomes" id="UP000236752"/>
    </source>
</evidence>
<protein>
    <submittedName>
        <fullName evidence="6">cAMP-binding domain of CRP or a regulatory subunit of cAMP-dependent protein kinases</fullName>
    </submittedName>
</protein>